<organism evidence="2 3">
    <name type="scientific">Pseudogymnoascus verrucosus</name>
    <dbReference type="NCBI Taxonomy" id="342668"/>
    <lineage>
        <taxon>Eukaryota</taxon>
        <taxon>Fungi</taxon>
        <taxon>Dikarya</taxon>
        <taxon>Ascomycota</taxon>
        <taxon>Pezizomycotina</taxon>
        <taxon>Leotiomycetes</taxon>
        <taxon>Thelebolales</taxon>
        <taxon>Thelebolaceae</taxon>
        <taxon>Pseudogymnoascus</taxon>
    </lineage>
</organism>
<dbReference type="GeneID" id="28843549"/>
<dbReference type="PANTHER" id="PTHR45033:SF2">
    <property type="entry name" value="ZINC-TYPE ALCOHOL DEHYDROGENASE-LIKE PROTEIN C1773.06C"/>
    <property type="match status" value="1"/>
</dbReference>
<dbReference type="Gene3D" id="3.90.180.10">
    <property type="entry name" value="Medium-chain alcohol dehydrogenases, catalytic domain"/>
    <property type="match status" value="1"/>
</dbReference>
<evidence type="ECO:0000313" key="3">
    <source>
        <dbReference type="Proteomes" id="UP000091956"/>
    </source>
</evidence>
<gene>
    <name evidence="2" type="ORF">VE01_10163</name>
</gene>
<dbReference type="Proteomes" id="UP000091956">
    <property type="component" value="Unassembled WGS sequence"/>
</dbReference>
<dbReference type="STRING" id="342668.A0A1B8G7Q0"/>
<accession>A0A1B8G7Q0</accession>
<dbReference type="OrthoDB" id="3509362at2759"/>
<dbReference type="Pfam" id="PF08240">
    <property type="entry name" value="ADH_N"/>
    <property type="match status" value="1"/>
</dbReference>
<dbReference type="EMBL" id="KV460279">
    <property type="protein sequence ID" value="OBT91853.1"/>
    <property type="molecule type" value="Genomic_DNA"/>
</dbReference>
<dbReference type="AlphaFoldDB" id="A0A1B8G7Q0"/>
<reference evidence="3" key="2">
    <citation type="journal article" date="2018" name="Nat. Commun.">
        <title>Extreme sensitivity to ultraviolet light in the fungal pathogen causing white-nose syndrome of bats.</title>
        <authorList>
            <person name="Palmer J.M."/>
            <person name="Drees K.P."/>
            <person name="Foster J.T."/>
            <person name="Lindner D.L."/>
        </authorList>
    </citation>
    <scope>NUCLEOTIDE SEQUENCE [LARGE SCALE GENOMIC DNA]</scope>
    <source>
        <strain evidence="3">UAMH 10579</strain>
    </source>
</reference>
<dbReference type="Pfam" id="PF00107">
    <property type="entry name" value="ADH_zinc_N"/>
    <property type="match status" value="1"/>
</dbReference>
<sequence>MATYNVFRLQSQGSHQNIKQSSEPIPTIEGHEILLKIRAVSLNYRDIAITKGQYPFPVKTQVIPCSDAAGEIVEVGSRVEGFKVGDRVIASFDGTNLYGPQKNWNHGHGGPVDGFLREFAALPATAVVKIADEANLSFPQMAGLVCTGVTAWNALYGNIPLRPGQAVLFQGTGGVSLTGLMLAKAAGARTIITSSSDDKLEFVQKKYGVDHIINYKSTPDWAAEVKKITGGEGVDYILENGGSGTIKQSIECIKMGGSIAVIGFLAAAKQEDMPDVAGLALSKGCIVRGITVGSKQLLEELVQFVVTKGLEPPVEKTFGFSPEEVMAAYEYMQGGSHVGKICISIE</sequence>
<dbReference type="InterPro" id="IPR013154">
    <property type="entry name" value="ADH-like_N"/>
</dbReference>
<dbReference type="InterPro" id="IPR052711">
    <property type="entry name" value="Zinc_ADH-like"/>
</dbReference>
<dbReference type="PANTHER" id="PTHR45033">
    <property type="match status" value="1"/>
</dbReference>
<dbReference type="InterPro" id="IPR020843">
    <property type="entry name" value="ER"/>
</dbReference>
<dbReference type="SMART" id="SM00829">
    <property type="entry name" value="PKS_ER"/>
    <property type="match status" value="1"/>
</dbReference>
<dbReference type="SUPFAM" id="SSF51735">
    <property type="entry name" value="NAD(P)-binding Rossmann-fold domains"/>
    <property type="match status" value="1"/>
</dbReference>
<dbReference type="GO" id="GO:0016491">
    <property type="term" value="F:oxidoreductase activity"/>
    <property type="evidence" value="ECO:0007669"/>
    <property type="project" value="InterPro"/>
</dbReference>
<dbReference type="CDD" id="cd08276">
    <property type="entry name" value="MDR7"/>
    <property type="match status" value="1"/>
</dbReference>
<proteinExistence type="predicted"/>
<name>A0A1B8G7Q0_9PEZI</name>
<dbReference type="SUPFAM" id="SSF50129">
    <property type="entry name" value="GroES-like"/>
    <property type="match status" value="1"/>
</dbReference>
<dbReference type="RefSeq" id="XP_018125586.1">
    <property type="nucleotide sequence ID" value="XM_018279569.2"/>
</dbReference>
<dbReference type="InterPro" id="IPR036291">
    <property type="entry name" value="NAD(P)-bd_dom_sf"/>
</dbReference>
<reference evidence="2 3" key="1">
    <citation type="submission" date="2016-03" db="EMBL/GenBank/DDBJ databases">
        <title>Comparative genomics of Pseudogymnoascus destructans, the fungus causing white-nose syndrome of bats.</title>
        <authorList>
            <person name="Palmer J.M."/>
            <person name="Drees K.P."/>
            <person name="Foster J.T."/>
            <person name="Lindner D.L."/>
        </authorList>
    </citation>
    <scope>NUCLEOTIDE SEQUENCE [LARGE SCALE GENOMIC DNA]</scope>
    <source>
        <strain evidence="2 3">UAMH 10579</strain>
    </source>
</reference>
<protein>
    <recommendedName>
        <fullName evidence="1">Enoyl reductase (ER) domain-containing protein</fullName>
    </recommendedName>
</protein>
<evidence type="ECO:0000259" key="1">
    <source>
        <dbReference type="SMART" id="SM00829"/>
    </source>
</evidence>
<evidence type="ECO:0000313" key="2">
    <source>
        <dbReference type="EMBL" id="OBT91853.1"/>
    </source>
</evidence>
<feature type="domain" description="Enoyl reductase (ER)" evidence="1">
    <location>
        <begin position="13"/>
        <end position="343"/>
    </location>
</feature>
<dbReference type="Gene3D" id="3.40.50.720">
    <property type="entry name" value="NAD(P)-binding Rossmann-like Domain"/>
    <property type="match status" value="1"/>
</dbReference>
<dbReference type="InterPro" id="IPR013149">
    <property type="entry name" value="ADH-like_C"/>
</dbReference>
<dbReference type="InterPro" id="IPR011032">
    <property type="entry name" value="GroES-like_sf"/>
</dbReference>
<keyword evidence="3" id="KW-1185">Reference proteome</keyword>